<protein>
    <recommendedName>
        <fullName evidence="3">polynucleotide adenylyltransferase</fullName>
        <ecNumber evidence="3">2.7.7.19</ecNumber>
    </recommendedName>
</protein>
<dbReference type="FunFam" id="1.10.1410.10:FF:000003">
    <property type="entry name" value="non-canonical poly(A) RNA polymerase PAPD7"/>
    <property type="match status" value="1"/>
</dbReference>
<keyword evidence="6" id="KW-0460">Magnesium</keyword>
<feature type="compositionally biased region" description="Basic and acidic residues" evidence="7">
    <location>
        <begin position="532"/>
        <end position="546"/>
    </location>
</feature>
<dbReference type="PANTHER" id="PTHR23092:SF15">
    <property type="entry name" value="INACTIVE NON-CANONICAL POLY(A) RNA POLYMERASE PROTEIN TRF4-2-RELATED"/>
    <property type="match status" value="1"/>
</dbReference>
<feature type="region of interest" description="Disordered" evidence="7">
    <location>
        <begin position="386"/>
        <end position="546"/>
    </location>
</feature>
<gene>
    <name evidence="10" type="ORF">C7M84_007195</name>
</gene>
<comment type="cofactor">
    <cofactor evidence="1">
        <name>Mn(2+)</name>
        <dbReference type="ChEBI" id="CHEBI:29035"/>
    </cofactor>
</comment>
<dbReference type="GO" id="GO:0046872">
    <property type="term" value="F:metal ion binding"/>
    <property type="evidence" value="ECO:0007669"/>
    <property type="project" value="UniProtKB-KW"/>
</dbReference>
<sequence length="546" mass="60503">MEDFYLWMCPTEEEHNMRKRVVERIEQVIVDLWPQARVEIFGSFRTGLYLPTSDIDLVVIGKWDALPLRTLEKALLDNKIAEPSSLKVLDRASVPIVKLTDSETDVKVDISFNMSSGVNSARLIKDFKRLFPPLPKLVMVLKQFLLQRDLNEVFTGGISSYSLILMTVSFLQLHQRLDASQPNANLGVLLIEFFELYGRHFNYLKTGIRIKEGGAYISKDEVQRDMREGHTPAVLCIEDPLIPGNDIGRSSYGVLQVKQAFEYAYIVLSQAVNPLNNLINDPNSYSILGRILRITDDVITYRHWIRKTFPVTHPSPSSSSHHLTPSHPATPPTPPVAFHTHSHLQAPQLVMIRILISHSSSSKHTLPTPIPSHRLLSSVAPLTTTTSATENHGSESVEVVAEIQPSQRQTRHQSPANHSWHQQLAGNAGGSSTAQPATNAGNHSNSPVKPWHKHRRYSQSSQGSSTGVGDGRTGKSNSGSKYMGDAVGSGNGGVHHGSNSHHGNASSSGNLGGSNQPRYHRPTYNKRKKSARRDSDGRAELRESHR</sequence>
<dbReference type="Pfam" id="PF22600">
    <property type="entry name" value="MTPAP-like_central"/>
    <property type="match status" value="1"/>
</dbReference>
<feature type="region of interest" description="Disordered" evidence="7">
    <location>
        <begin position="312"/>
        <end position="339"/>
    </location>
</feature>
<dbReference type="InterPro" id="IPR002058">
    <property type="entry name" value="PAP_assoc"/>
</dbReference>
<dbReference type="EC" id="2.7.7.19" evidence="3"/>
<dbReference type="AlphaFoldDB" id="A0A3R7P3C8"/>
<evidence type="ECO:0000259" key="9">
    <source>
        <dbReference type="Pfam" id="PF22600"/>
    </source>
</evidence>
<dbReference type="Gene3D" id="1.10.1410.10">
    <property type="match status" value="1"/>
</dbReference>
<dbReference type="GO" id="GO:0005730">
    <property type="term" value="C:nucleolus"/>
    <property type="evidence" value="ECO:0007669"/>
    <property type="project" value="TreeGrafter"/>
</dbReference>
<dbReference type="PANTHER" id="PTHR23092">
    <property type="entry name" value="POLY(A) RNA POLYMERASE"/>
    <property type="match status" value="1"/>
</dbReference>
<feature type="compositionally biased region" description="Polar residues" evidence="7">
    <location>
        <begin position="404"/>
        <end position="447"/>
    </location>
</feature>
<evidence type="ECO:0000313" key="11">
    <source>
        <dbReference type="Proteomes" id="UP000283509"/>
    </source>
</evidence>
<evidence type="ECO:0000259" key="8">
    <source>
        <dbReference type="Pfam" id="PF03828"/>
    </source>
</evidence>
<dbReference type="CDD" id="cd05402">
    <property type="entry name" value="NT_PAP_TUTase"/>
    <property type="match status" value="1"/>
</dbReference>
<dbReference type="STRING" id="6689.A0A3R7P3C8"/>
<evidence type="ECO:0000313" key="10">
    <source>
        <dbReference type="EMBL" id="ROT74310.1"/>
    </source>
</evidence>
<dbReference type="OrthoDB" id="40579at2759"/>
<feature type="domain" description="Poly(A) RNA polymerase mitochondrial-like central palm" evidence="9">
    <location>
        <begin position="1"/>
        <end position="127"/>
    </location>
</feature>
<evidence type="ECO:0000256" key="4">
    <source>
        <dbReference type="ARBA" id="ARBA00022679"/>
    </source>
</evidence>
<dbReference type="InterPro" id="IPR045862">
    <property type="entry name" value="Trf4-like"/>
</dbReference>
<dbReference type="InterPro" id="IPR043519">
    <property type="entry name" value="NT_sf"/>
</dbReference>
<dbReference type="GO" id="GO:1990817">
    <property type="term" value="F:poly(A) RNA polymerase activity"/>
    <property type="evidence" value="ECO:0007669"/>
    <property type="project" value="UniProtKB-EC"/>
</dbReference>
<comment type="caution">
    <text evidence="10">The sequence shown here is derived from an EMBL/GenBank/DDBJ whole genome shotgun (WGS) entry which is preliminary data.</text>
</comment>
<dbReference type="Proteomes" id="UP000283509">
    <property type="component" value="Unassembled WGS sequence"/>
</dbReference>
<dbReference type="GO" id="GO:0043634">
    <property type="term" value="P:polyadenylation-dependent ncRNA catabolic process"/>
    <property type="evidence" value="ECO:0007669"/>
    <property type="project" value="TreeGrafter"/>
</dbReference>
<evidence type="ECO:0000256" key="2">
    <source>
        <dbReference type="ARBA" id="ARBA00008593"/>
    </source>
</evidence>
<evidence type="ECO:0000256" key="5">
    <source>
        <dbReference type="ARBA" id="ARBA00022723"/>
    </source>
</evidence>
<accession>A0A3R7P3C8</accession>
<evidence type="ECO:0000256" key="3">
    <source>
        <dbReference type="ARBA" id="ARBA00012388"/>
    </source>
</evidence>
<proteinExistence type="inferred from homology"/>
<keyword evidence="5" id="KW-0479">Metal-binding</keyword>
<dbReference type="InterPro" id="IPR054708">
    <property type="entry name" value="MTPAP-like_central"/>
</dbReference>
<reference evidence="10 11" key="2">
    <citation type="submission" date="2019-01" db="EMBL/GenBank/DDBJ databases">
        <title>The decoding of complex shrimp genome reveals the adaptation for benthos swimmer, frequently molting mechanism and breeding impact on genome.</title>
        <authorList>
            <person name="Sun Y."/>
            <person name="Gao Y."/>
            <person name="Yu Y."/>
        </authorList>
    </citation>
    <scope>NUCLEOTIDE SEQUENCE [LARGE SCALE GENOMIC DNA]</scope>
    <source>
        <tissue evidence="10">Muscle</tissue>
    </source>
</reference>
<keyword evidence="4" id="KW-0808">Transferase</keyword>
<dbReference type="SUPFAM" id="SSF81301">
    <property type="entry name" value="Nucleotidyltransferase"/>
    <property type="match status" value="1"/>
</dbReference>
<feature type="compositionally biased region" description="Low complexity" evidence="7">
    <location>
        <begin position="496"/>
        <end position="515"/>
    </location>
</feature>
<evidence type="ECO:0000256" key="1">
    <source>
        <dbReference type="ARBA" id="ARBA00001936"/>
    </source>
</evidence>
<keyword evidence="11" id="KW-1185">Reference proteome</keyword>
<dbReference type="GO" id="GO:0003729">
    <property type="term" value="F:mRNA binding"/>
    <property type="evidence" value="ECO:0007669"/>
    <property type="project" value="TreeGrafter"/>
</dbReference>
<dbReference type="Gene3D" id="3.30.460.10">
    <property type="entry name" value="Beta Polymerase, domain 2"/>
    <property type="match status" value="1"/>
</dbReference>
<dbReference type="FunFam" id="3.30.460.10:FF:000006">
    <property type="entry name" value="non-canonical poly(A) RNA polymerase PAPD5"/>
    <property type="match status" value="1"/>
</dbReference>
<comment type="similarity">
    <text evidence="2">Belongs to the DNA polymerase type-B-like family.</text>
</comment>
<dbReference type="SUPFAM" id="SSF81631">
    <property type="entry name" value="PAP/OAS1 substrate-binding domain"/>
    <property type="match status" value="1"/>
</dbReference>
<feature type="compositionally biased region" description="Basic residues" evidence="7">
    <location>
        <begin position="518"/>
        <end position="531"/>
    </location>
</feature>
<feature type="compositionally biased region" description="Low complexity" evidence="7">
    <location>
        <begin position="312"/>
        <end position="327"/>
    </location>
</feature>
<organism evidence="10 11">
    <name type="scientific">Penaeus vannamei</name>
    <name type="common">Whiteleg shrimp</name>
    <name type="synonym">Litopenaeus vannamei</name>
    <dbReference type="NCBI Taxonomy" id="6689"/>
    <lineage>
        <taxon>Eukaryota</taxon>
        <taxon>Metazoa</taxon>
        <taxon>Ecdysozoa</taxon>
        <taxon>Arthropoda</taxon>
        <taxon>Crustacea</taxon>
        <taxon>Multicrustacea</taxon>
        <taxon>Malacostraca</taxon>
        <taxon>Eumalacostraca</taxon>
        <taxon>Eucarida</taxon>
        <taxon>Decapoda</taxon>
        <taxon>Dendrobranchiata</taxon>
        <taxon>Penaeoidea</taxon>
        <taxon>Penaeidae</taxon>
        <taxon>Penaeus</taxon>
    </lineage>
</organism>
<name>A0A3R7P3C8_PENVA</name>
<dbReference type="GO" id="GO:0031499">
    <property type="term" value="C:TRAMP complex"/>
    <property type="evidence" value="ECO:0007669"/>
    <property type="project" value="TreeGrafter"/>
</dbReference>
<reference evidence="10 11" key="1">
    <citation type="submission" date="2018-04" db="EMBL/GenBank/DDBJ databases">
        <authorList>
            <person name="Zhang X."/>
            <person name="Yuan J."/>
            <person name="Li F."/>
            <person name="Xiang J."/>
        </authorList>
    </citation>
    <scope>NUCLEOTIDE SEQUENCE [LARGE SCALE GENOMIC DNA]</scope>
    <source>
        <tissue evidence="10">Muscle</tissue>
    </source>
</reference>
<feature type="domain" description="PAP-associated" evidence="8">
    <location>
        <begin position="185"/>
        <end position="245"/>
    </location>
</feature>
<dbReference type="Pfam" id="PF03828">
    <property type="entry name" value="PAP_assoc"/>
    <property type="match status" value="1"/>
</dbReference>
<dbReference type="GO" id="GO:0031123">
    <property type="term" value="P:RNA 3'-end processing"/>
    <property type="evidence" value="ECO:0007669"/>
    <property type="project" value="TreeGrafter"/>
</dbReference>
<dbReference type="EMBL" id="QCYY01001911">
    <property type="protein sequence ID" value="ROT74310.1"/>
    <property type="molecule type" value="Genomic_DNA"/>
</dbReference>
<evidence type="ECO:0000256" key="7">
    <source>
        <dbReference type="SAM" id="MobiDB-lite"/>
    </source>
</evidence>
<evidence type="ECO:0000256" key="6">
    <source>
        <dbReference type="ARBA" id="ARBA00022842"/>
    </source>
</evidence>